<dbReference type="KEGG" id="mgg:MPLG2_0826"/>
<proteinExistence type="predicted"/>
<reference evidence="3 4" key="1">
    <citation type="submission" date="2018-02" db="EMBL/GenBank/DDBJ databases">
        <authorList>
            <person name="Cohen D.B."/>
            <person name="Kent A.D."/>
        </authorList>
    </citation>
    <scope>NUCLEOTIDE SEQUENCE [LARGE SCALE GENOMIC DNA]</scope>
    <source>
        <strain evidence="3">1</strain>
    </source>
</reference>
<dbReference type="InterPro" id="IPR028087">
    <property type="entry name" value="Tad_N"/>
</dbReference>
<dbReference type="RefSeq" id="WP_158680852.1">
    <property type="nucleotide sequence ID" value="NZ_LT985188.1"/>
</dbReference>
<keyword evidence="1" id="KW-1133">Transmembrane helix</keyword>
<dbReference type="Proteomes" id="UP000238164">
    <property type="component" value="Chromosome 1"/>
</dbReference>
<accession>A0A2N9JCK2</accession>
<evidence type="ECO:0000259" key="2">
    <source>
        <dbReference type="Pfam" id="PF13400"/>
    </source>
</evidence>
<evidence type="ECO:0000313" key="3">
    <source>
        <dbReference type="EMBL" id="SPD85862.1"/>
    </source>
</evidence>
<sequence length="148" mass="15505">MRGKFTERCRDERGVVVTVWALVTITLMTVLIGVAVDLTGQLATLRQASDIAGQAARTAAQQVATDTYMADGHSVTVTAGRAKNAALGYIRGAGMTGTAQIVDGNLVVEATSQYQTRFLSIIGIPSITVTGSTATVRIARALNGEEHP</sequence>
<evidence type="ECO:0000256" key="1">
    <source>
        <dbReference type="SAM" id="Phobius"/>
    </source>
</evidence>
<dbReference type="Pfam" id="PF13400">
    <property type="entry name" value="Tad"/>
    <property type="match status" value="1"/>
</dbReference>
<name>A0A2N9JCK2_9ACTN</name>
<keyword evidence="1" id="KW-0812">Transmembrane</keyword>
<keyword evidence="1" id="KW-0472">Membrane</keyword>
<dbReference type="EMBL" id="LT985188">
    <property type="protein sequence ID" value="SPD85862.1"/>
    <property type="molecule type" value="Genomic_DNA"/>
</dbReference>
<dbReference type="OrthoDB" id="3853888at2"/>
<feature type="transmembrane region" description="Helical" evidence="1">
    <location>
        <begin position="14"/>
        <end position="36"/>
    </location>
</feature>
<gene>
    <name evidence="3" type="ORF">MPLG2_0826</name>
</gene>
<feature type="domain" description="Putative Flp pilus-assembly TadG-like N-terminal" evidence="2">
    <location>
        <begin position="17"/>
        <end position="62"/>
    </location>
</feature>
<organism evidence="3 4">
    <name type="scientific">Micropruina glycogenica</name>
    <dbReference type="NCBI Taxonomy" id="75385"/>
    <lineage>
        <taxon>Bacteria</taxon>
        <taxon>Bacillati</taxon>
        <taxon>Actinomycetota</taxon>
        <taxon>Actinomycetes</taxon>
        <taxon>Propionibacteriales</taxon>
        <taxon>Nocardioidaceae</taxon>
        <taxon>Micropruina</taxon>
    </lineage>
</organism>
<evidence type="ECO:0000313" key="4">
    <source>
        <dbReference type="Proteomes" id="UP000238164"/>
    </source>
</evidence>
<dbReference type="AlphaFoldDB" id="A0A2N9JCK2"/>
<protein>
    <recommendedName>
        <fullName evidence="2">Putative Flp pilus-assembly TadG-like N-terminal domain-containing protein</fullName>
    </recommendedName>
</protein>
<keyword evidence="4" id="KW-1185">Reference proteome</keyword>